<reference evidence="1" key="2">
    <citation type="journal article" date="2023" name="Plants (Basel)">
        <title>Annotation of the Turnera subulata (Passifloraceae) Draft Genome Reveals the S-Locus Evolved after the Divergence of Turneroideae from Passifloroideae in a Stepwise Manner.</title>
        <authorList>
            <person name="Henning P.M."/>
            <person name="Roalson E.H."/>
            <person name="Mir W."/>
            <person name="McCubbin A.G."/>
            <person name="Shore J.S."/>
        </authorList>
    </citation>
    <scope>NUCLEOTIDE SEQUENCE</scope>
    <source>
        <strain evidence="1">F60SS</strain>
    </source>
</reference>
<evidence type="ECO:0000313" key="1">
    <source>
        <dbReference type="EMBL" id="KAJ4845455.1"/>
    </source>
</evidence>
<gene>
    <name evidence="1" type="ORF">Tsubulata_031651</name>
</gene>
<reference evidence="1" key="1">
    <citation type="submission" date="2022-02" db="EMBL/GenBank/DDBJ databases">
        <authorList>
            <person name="Henning P.M."/>
            <person name="McCubbin A.G."/>
            <person name="Shore J.S."/>
        </authorList>
    </citation>
    <scope>NUCLEOTIDE SEQUENCE</scope>
    <source>
        <strain evidence="1">F60SS</strain>
        <tissue evidence="1">Leaves</tissue>
    </source>
</reference>
<sequence length="142" mass="15774">MNVHRRDRAKLRQSPPRDGQFHVLNLNLNPNPSFSSPFSCTMPPLISPPSSALPSPSFSSPCEIRKWAIDGELLDPLSPKASDLSKIRTRKSLLDAKEYDGFAQQGGCNFLKKAEFMKLDLGIGLLSDSKEDLDLELRLGYS</sequence>
<evidence type="ECO:0000313" key="2">
    <source>
        <dbReference type="Proteomes" id="UP001141552"/>
    </source>
</evidence>
<dbReference type="OrthoDB" id="1708403at2759"/>
<dbReference type="AlphaFoldDB" id="A0A9Q0G8L2"/>
<dbReference type="EMBL" id="JAKUCV010001670">
    <property type="protein sequence ID" value="KAJ4845455.1"/>
    <property type="molecule type" value="Genomic_DNA"/>
</dbReference>
<protein>
    <submittedName>
        <fullName evidence="1">Uncharacterized protein</fullName>
    </submittedName>
</protein>
<comment type="caution">
    <text evidence="1">The sequence shown here is derived from an EMBL/GenBank/DDBJ whole genome shotgun (WGS) entry which is preliminary data.</text>
</comment>
<accession>A0A9Q0G8L2</accession>
<proteinExistence type="predicted"/>
<organism evidence="1 2">
    <name type="scientific">Turnera subulata</name>
    <dbReference type="NCBI Taxonomy" id="218843"/>
    <lineage>
        <taxon>Eukaryota</taxon>
        <taxon>Viridiplantae</taxon>
        <taxon>Streptophyta</taxon>
        <taxon>Embryophyta</taxon>
        <taxon>Tracheophyta</taxon>
        <taxon>Spermatophyta</taxon>
        <taxon>Magnoliopsida</taxon>
        <taxon>eudicotyledons</taxon>
        <taxon>Gunneridae</taxon>
        <taxon>Pentapetalae</taxon>
        <taxon>rosids</taxon>
        <taxon>fabids</taxon>
        <taxon>Malpighiales</taxon>
        <taxon>Passifloraceae</taxon>
        <taxon>Turnera</taxon>
    </lineage>
</organism>
<dbReference type="Proteomes" id="UP001141552">
    <property type="component" value="Unassembled WGS sequence"/>
</dbReference>
<name>A0A9Q0G8L2_9ROSI</name>
<keyword evidence="2" id="KW-1185">Reference proteome</keyword>